<sequence length="106" mass="11980">MQAGWLDDLTNWLRDTLGGLWDDFVEFMGDLLISALEALCDFFASLIESIPVPDFITQYSLDGLVSQLPPNVLWFLGVIRFPECIALLGLGVAFRLIRKLFTLGQW</sequence>
<keyword evidence="3" id="KW-1185">Reference proteome</keyword>
<dbReference type="Proteomes" id="UP001156831">
    <property type="component" value="Unassembled WGS sequence"/>
</dbReference>
<accession>A0ABT6JG99</accession>
<dbReference type="RefSeq" id="WP_280600044.1">
    <property type="nucleotide sequence ID" value="NZ_JARXRN010000020.1"/>
</dbReference>
<name>A0ABT6JG99_9GAMM</name>
<proteinExistence type="predicted"/>
<keyword evidence="1" id="KW-0812">Transmembrane</keyword>
<keyword evidence="1" id="KW-0472">Membrane</keyword>
<comment type="caution">
    <text evidence="2">The sequence shown here is derived from an EMBL/GenBank/DDBJ whole genome shotgun (WGS) entry which is preliminary data.</text>
</comment>
<keyword evidence="2" id="KW-0167">Capsid protein</keyword>
<gene>
    <name evidence="2" type="ORF">QFW80_04165</name>
</gene>
<dbReference type="EMBL" id="JARXRN010000020">
    <property type="protein sequence ID" value="MDH5829713.1"/>
    <property type="molecule type" value="Genomic_DNA"/>
</dbReference>
<organism evidence="2 3">
    <name type="scientific">Luteimonas rhizosphaericola</name>
    <dbReference type="NCBI Taxonomy" id="3042024"/>
    <lineage>
        <taxon>Bacteria</taxon>
        <taxon>Pseudomonadati</taxon>
        <taxon>Pseudomonadota</taxon>
        <taxon>Gammaproteobacteria</taxon>
        <taxon>Lysobacterales</taxon>
        <taxon>Lysobacteraceae</taxon>
        <taxon>Luteimonas</taxon>
    </lineage>
</organism>
<reference evidence="2 3" key="1">
    <citation type="submission" date="2023-04" db="EMBL/GenBank/DDBJ databases">
        <title>Luteimonas sp. M1R5S18.</title>
        <authorList>
            <person name="Sun J.-Q."/>
        </authorList>
    </citation>
    <scope>NUCLEOTIDE SEQUENCE [LARGE SCALE GENOMIC DNA]</scope>
    <source>
        <strain evidence="2 3">M1R5S18</strain>
    </source>
</reference>
<keyword evidence="2" id="KW-0946">Virion</keyword>
<keyword evidence="1" id="KW-1133">Transmembrane helix</keyword>
<evidence type="ECO:0000313" key="3">
    <source>
        <dbReference type="Proteomes" id="UP001156831"/>
    </source>
</evidence>
<evidence type="ECO:0000256" key="1">
    <source>
        <dbReference type="SAM" id="Phobius"/>
    </source>
</evidence>
<evidence type="ECO:0000313" key="2">
    <source>
        <dbReference type="EMBL" id="MDH5829713.1"/>
    </source>
</evidence>
<protein>
    <submittedName>
        <fullName evidence="2">Phage coat protein</fullName>
    </submittedName>
</protein>
<feature type="transmembrane region" description="Helical" evidence="1">
    <location>
        <begin position="72"/>
        <end position="97"/>
    </location>
</feature>